<dbReference type="CDD" id="cd04301">
    <property type="entry name" value="NAT_SF"/>
    <property type="match status" value="1"/>
</dbReference>
<name>A0A1V0GRI8_9RHOB</name>
<dbReference type="EMBL" id="CP020442">
    <property type="protein sequence ID" value="ARC36464.1"/>
    <property type="molecule type" value="Genomic_DNA"/>
</dbReference>
<evidence type="ECO:0000313" key="3">
    <source>
        <dbReference type="Proteomes" id="UP000191257"/>
    </source>
</evidence>
<dbReference type="eggNOG" id="COG0456">
    <property type="taxonomic scope" value="Bacteria"/>
</dbReference>
<feature type="domain" description="N-acetyltransferase" evidence="1">
    <location>
        <begin position="17"/>
        <end position="163"/>
    </location>
</feature>
<dbReference type="InterPro" id="IPR016181">
    <property type="entry name" value="Acyl_CoA_acyltransferase"/>
</dbReference>
<evidence type="ECO:0000313" key="2">
    <source>
        <dbReference type="EMBL" id="ARC36464.1"/>
    </source>
</evidence>
<gene>
    <name evidence="2" type="ORF">A6J80_08795</name>
</gene>
<protein>
    <submittedName>
        <fullName evidence="2">N-acetyltransferase</fullName>
    </submittedName>
</protein>
<organism evidence="2 3">
    <name type="scientific">Paracoccus yeei</name>
    <dbReference type="NCBI Taxonomy" id="147645"/>
    <lineage>
        <taxon>Bacteria</taxon>
        <taxon>Pseudomonadati</taxon>
        <taxon>Pseudomonadota</taxon>
        <taxon>Alphaproteobacteria</taxon>
        <taxon>Rhodobacterales</taxon>
        <taxon>Paracoccaceae</taxon>
        <taxon>Paracoccus</taxon>
    </lineage>
</organism>
<reference evidence="2" key="1">
    <citation type="submission" date="2017-12" db="EMBL/GenBank/DDBJ databases">
        <title>FDA dAtabase for Regulatory Grade micrObial Sequences (FDA-ARGOS): Supporting development and validation of Infectious Disease Dx tests.</title>
        <authorList>
            <person name="Campos J."/>
            <person name="Goldberg B."/>
            <person name="Tallon L."/>
            <person name="Sadzewicz L."/>
            <person name="Sengamalay N."/>
            <person name="Ott S."/>
            <person name="Godinez A."/>
            <person name="Nagaraj S."/>
            <person name="Vyas G."/>
            <person name="Aluvathingal J."/>
            <person name="Nadendla S."/>
            <person name="Geyer C."/>
            <person name="Nandy P."/>
            <person name="Hobson J."/>
            <person name="Sichtig H."/>
        </authorList>
    </citation>
    <scope>NUCLEOTIDE SEQUENCE</scope>
    <source>
        <strain evidence="2">FDAARGOS_252</strain>
    </source>
</reference>
<keyword evidence="3" id="KW-1185">Reference proteome</keyword>
<dbReference type="KEGG" id="pye:A6J80_08795"/>
<dbReference type="PROSITE" id="PS51186">
    <property type="entry name" value="GNAT"/>
    <property type="match status" value="1"/>
</dbReference>
<dbReference type="SUPFAM" id="SSF55729">
    <property type="entry name" value="Acyl-CoA N-acyltransferases (Nat)"/>
    <property type="match status" value="1"/>
</dbReference>
<dbReference type="Proteomes" id="UP000191257">
    <property type="component" value="Chromosome"/>
</dbReference>
<dbReference type="Pfam" id="PF13508">
    <property type="entry name" value="Acetyltransf_7"/>
    <property type="match status" value="1"/>
</dbReference>
<sequence length="164" mass="18551">MADSRPIVRAMKECLEFGLRSARPDEFAFAEAIYINAMRPLMEQLDAWDEPLRRAAIRRSFKAADSCIITLGGRDIGWMQVTERDADYNLAQIQILEEYCGLGIGTRIIRDLLDKAARQGRTVSLSAVRTNRAIGLYQRLGFRIIDPDASPIIDMVWTSARRSS</sequence>
<dbReference type="GO" id="GO:0016747">
    <property type="term" value="F:acyltransferase activity, transferring groups other than amino-acyl groups"/>
    <property type="evidence" value="ECO:0007669"/>
    <property type="project" value="InterPro"/>
</dbReference>
<accession>A0A1V0GRI8</accession>
<dbReference type="Gene3D" id="3.40.630.30">
    <property type="match status" value="1"/>
</dbReference>
<dbReference type="STRING" id="147645.A6J80_08795"/>
<dbReference type="AlphaFoldDB" id="A0A1V0GRI8"/>
<evidence type="ECO:0000259" key="1">
    <source>
        <dbReference type="PROSITE" id="PS51186"/>
    </source>
</evidence>
<dbReference type="RefSeq" id="WP_080621165.1">
    <property type="nucleotide sequence ID" value="NZ_CAWMZI010000001.1"/>
</dbReference>
<dbReference type="InterPro" id="IPR000182">
    <property type="entry name" value="GNAT_dom"/>
</dbReference>
<proteinExistence type="predicted"/>